<accession>A0A0E9S902</accession>
<evidence type="ECO:0000313" key="1">
    <source>
        <dbReference type="EMBL" id="JAH37869.1"/>
    </source>
</evidence>
<dbReference type="AlphaFoldDB" id="A0A0E9S902"/>
<dbReference type="EMBL" id="GBXM01070708">
    <property type="protein sequence ID" value="JAH37869.1"/>
    <property type="molecule type" value="Transcribed_RNA"/>
</dbReference>
<organism evidence="1">
    <name type="scientific">Anguilla anguilla</name>
    <name type="common">European freshwater eel</name>
    <name type="synonym">Muraena anguilla</name>
    <dbReference type="NCBI Taxonomy" id="7936"/>
    <lineage>
        <taxon>Eukaryota</taxon>
        <taxon>Metazoa</taxon>
        <taxon>Chordata</taxon>
        <taxon>Craniata</taxon>
        <taxon>Vertebrata</taxon>
        <taxon>Euteleostomi</taxon>
        <taxon>Actinopterygii</taxon>
        <taxon>Neopterygii</taxon>
        <taxon>Teleostei</taxon>
        <taxon>Anguilliformes</taxon>
        <taxon>Anguillidae</taxon>
        <taxon>Anguilla</taxon>
    </lineage>
</organism>
<proteinExistence type="predicted"/>
<name>A0A0E9S902_ANGAN</name>
<sequence length="36" mass="4402">MLVSQRSLSLRRAKVFEELCMDFMIKFPLRRICDRI</sequence>
<protein>
    <submittedName>
        <fullName evidence="1">Uncharacterized protein</fullName>
    </submittedName>
</protein>
<reference evidence="1" key="1">
    <citation type="submission" date="2014-11" db="EMBL/GenBank/DDBJ databases">
        <authorList>
            <person name="Amaro Gonzalez C."/>
        </authorList>
    </citation>
    <scope>NUCLEOTIDE SEQUENCE</scope>
</reference>
<reference evidence="1" key="2">
    <citation type="journal article" date="2015" name="Fish Shellfish Immunol.">
        <title>Early steps in the European eel (Anguilla anguilla)-Vibrio vulnificus interaction in the gills: Role of the RtxA13 toxin.</title>
        <authorList>
            <person name="Callol A."/>
            <person name="Pajuelo D."/>
            <person name="Ebbesson L."/>
            <person name="Teles M."/>
            <person name="MacKenzie S."/>
            <person name="Amaro C."/>
        </authorList>
    </citation>
    <scope>NUCLEOTIDE SEQUENCE</scope>
</reference>